<protein>
    <submittedName>
        <fullName evidence="3">Hypothetical_protein</fullName>
    </submittedName>
</protein>
<dbReference type="AlphaFoldDB" id="A0AA86QJI8"/>
<reference evidence="2" key="1">
    <citation type="submission" date="2023-06" db="EMBL/GenBank/DDBJ databases">
        <authorList>
            <person name="Kurt Z."/>
        </authorList>
    </citation>
    <scope>NUCLEOTIDE SEQUENCE</scope>
</reference>
<keyword evidence="1" id="KW-0472">Membrane</keyword>
<keyword evidence="1" id="KW-0812">Transmembrane</keyword>
<evidence type="ECO:0000313" key="3">
    <source>
        <dbReference type="EMBL" id="CAL6038638.1"/>
    </source>
</evidence>
<comment type="caution">
    <text evidence="2">The sequence shown here is derived from an EMBL/GenBank/DDBJ whole genome shotgun (WGS) entry which is preliminary data.</text>
</comment>
<feature type="transmembrane region" description="Helical" evidence="1">
    <location>
        <begin position="108"/>
        <end position="127"/>
    </location>
</feature>
<proteinExistence type="predicted"/>
<keyword evidence="1" id="KW-1133">Transmembrane helix</keyword>
<dbReference type="EMBL" id="CATOUU010000934">
    <property type="protein sequence ID" value="CAI9960674.1"/>
    <property type="molecule type" value="Genomic_DNA"/>
</dbReference>
<evidence type="ECO:0000256" key="1">
    <source>
        <dbReference type="SAM" id="Phobius"/>
    </source>
</evidence>
<dbReference type="EMBL" id="CAXDID020000140">
    <property type="protein sequence ID" value="CAL6038638.1"/>
    <property type="molecule type" value="Genomic_DNA"/>
</dbReference>
<evidence type="ECO:0000313" key="4">
    <source>
        <dbReference type="Proteomes" id="UP001642409"/>
    </source>
</evidence>
<name>A0AA86QJI8_9EUKA</name>
<organism evidence="2">
    <name type="scientific">Hexamita inflata</name>
    <dbReference type="NCBI Taxonomy" id="28002"/>
    <lineage>
        <taxon>Eukaryota</taxon>
        <taxon>Metamonada</taxon>
        <taxon>Diplomonadida</taxon>
        <taxon>Hexamitidae</taxon>
        <taxon>Hexamitinae</taxon>
        <taxon>Hexamita</taxon>
    </lineage>
</organism>
<sequence>MAYNNLNSDVPVTFDVPEKRIPQFISQNQYELVTDEYLADQLPVLTQYQPTQQNIYSDTVNMQNSSLNQIIMPPMIEDCQIKSPVIENQMQTGVVVENSSAGDKAVKGTVICCGGFLCITYVFVYIWEVIQCIFMCMFICCN</sequence>
<accession>A0AA86QJI8</accession>
<evidence type="ECO:0000313" key="2">
    <source>
        <dbReference type="EMBL" id="CAI9960674.1"/>
    </source>
</evidence>
<reference evidence="3 4" key="2">
    <citation type="submission" date="2024-07" db="EMBL/GenBank/DDBJ databases">
        <authorList>
            <person name="Akdeniz Z."/>
        </authorList>
    </citation>
    <scope>NUCLEOTIDE SEQUENCE [LARGE SCALE GENOMIC DNA]</scope>
</reference>
<dbReference type="Proteomes" id="UP001642409">
    <property type="component" value="Unassembled WGS sequence"/>
</dbReference>
<keyword evidence="4" id="KW-1185">Reference proteome</keyword>
<gene>
    <name evidence="3" type="ORF">HINF_LOCUS37464</name>
    <name evidence="2" type="ORF">HINF_LOCUS48319</name>
</gene>